<evidence type="ECO:0000256" key="1">
    <source>
        <dbReference type="ARBA" id="ARBA00004651"/>
    </source>
</evidence>
<protein>
    <submittedName>
        <fullName evidence="9">Carbohydrate ABC transporter permease</fullName>
    </submittedName>
</protein>
<keyword evidence="4 7" id="KW-0812">Transmembrane</keyword>
<feature type="transmembrane region" description="Helical" evidence="7">
    <location>
        <begin position="135"/>
        <end position="158"/>
    </location>
</feature>
<organism evidence="9 10">
    <name type="scientific">Blautia hominis</name>
    <dbReference type="NCBI Taxonomy" id="2025493"/>
    <lineage>
        <taxon>Bacteria</taxon>
        <taxon>Bacillati</taxon>
        <taxon>Bacillota</taxon>
        <taxon>Clostridia</taxon>
        <taxon>Lachnospirales</taxon>
        <taxon>Lachnospiraceae</taxon>
        <taxon>Blautia</taxon>
    </lineage>
</organism>
<sequence length="273" mass="30488">MKKAKKGLYYVVTTGIFLLFLIPFYIVLVNAFKSNKEIVDNALALPKSLDLSAIVDAFHKMNYVQTFGNSLLITLASVVLTIIAAAMCAYLFARKDWTINKIVFMAMVVSMIIPFQSIMIPLVKNFSSLGIMNSRLTMIIFYVGANVSMAVFMFHGFMKSIPYELEEAAKIDGCTQVGIFVRIILPLLKPIASTIFILNFLGTWNDFLAPFIILSDNSRKTLPLMTYMFTGQYFTDYALVLAGLILTMLPILVVYIFMQKNIIEGVAQGAVKG</sequence>
<feature type="transmembrane region" description="Helical" evidence="7">
    <location>
        <begin position="237"/>
        <end position="258"/>
    </location>
</feature>
<comment type="caution">
    <text evidence="9">The sequence shown here is derived from an EMBL/GenBank/DDBJ whole genome shotgun (WGS) entry which is preliminary data.</text>
</comment>
<evidence type="ECO:0000256" key="4">
    <source>
        <dbReference type="ARBA" id="ARBA00022692"/>
    </source>
</evidence>
<dbReference type="PANTHER" id="PTHR43744:SF8">
    <property type="entry name" value="SN-GLYCEROL-3-PHOSPHATE TRANSPORT SYSTEM PERMEASE PROTEIN UGPE"/>
    <property type="match status" value="1"/>
</dbReference>
<comment type="similarity">
    <text evidence="7">Belongs to the binding-protein-dependent transport system permease family.</text>
</comment>
<dbReference type="Proteomes" id="UP001600943">
    <property type="component" value="Unassembled WGS sequence"/>
</dbReference>
<dbReference type="PANTHER" id="PTHR43744">
    <property type="entry name" value="ABC TRANSPORTER PERMEASE PROTEIN MG189-RELATED-RELATED"/>
    <property type="match status" value="1"/>
</dbReference>
<dbReference type="Gene3D" id="1.10.3720.10">
    <property type="entry name" value="MetI-like"/>
    <property type="match status" value="1"/>
</dbReference>
<dbReference type="CDD" id="cd06261">
    <property type="entry name" value="TM_PBP2"/>
    <property type="match status" value="1"/>
</dbReference>
<comment type="subcellular location">
    <subcellularLocation>
        <location evidence="1 7">Cell membrane</location>
        <topology evidence="1 7">Multi-pass membrane protein</topology>
    </subcellularLocation>
</comment>
<dbReference type="RefSeq" id="WP_095173444.1">
    <property type="nucleotide sequence ID" value="NZ_BAABYW010000001.1"/>
</dbReference>
<keyword evidence="10" id="KW-1185">Reference proteome</keyword>
<name>A0ABQ0BDT4_9FIRM</name>
<dbReference type="InterPro" id="IPR035906">
    <property type="entry name" value="MetI-like_sf"/>
</dbReference>
<evidence type="ECO:0000313" key="9">
    <source>
        <dbReference type="EMBL" id="GAA6409603.1"/>
    </source>
</evidence>
<reference evidence="9 10" key="1">
    <citation type="submission" date="2024-04" db="EMBL/GenBank/DDBJ databases">
        <title>Defined microbial consortia suppress multidrug-resistant proinflammatory Enterobacteriaceae via ecological control.</title>
        <authorList>
            <person name="Furuichi M."/>
            <person name="Kawaguchi T."/>
            <person name="Pust M."/>
            <person name="Yasuma K."/>
            <person name="Plichta D."/>
            <person name="Hasegawa N."/>
            <person name="Ohya T."/>
            <person name="Bhattarai S."/>
            <person name="Sasajima S."/>
            <person name="Aoto Y."/>
            <person name="Tuganbaev T."/>
            <person name="Yaginuma M."/>
            <person name="Ueda M."/>
            <person name="Okahashi N."/>
            <person name="Amafuji K."/>
            <person name="Kiridooshi Y."/>
            <person name="Sugita K."/>
            <person name="Strazar M."/>
            <person name="Skelly A."/>
            <person name="Suda W."/>
            <person name="Hattori M."/>
            <person name="Nakamoto N."/>
            <person name="Caballero S."/>
            <person name="Norman J."/>
            <person name="Olle B."/>
            <person name="Tanoue T."/>
            <person name="Arita M."/>
            <person name="Bucci V."/>
            <person name="Atarashi K."/>
            <person name="Xavier R."/>
            <person name="Honda K."/>
        </authorList>
    </citation>
    <scope>NUCLEOTIDE SEQUENCE [LARGE SCALE GENOMIC DNA]</scope>
    <source>
        <strain evidence="10">k04-0078-D8-1</strain>
    </source>
</reference>
<evidence type="ECO:0000256" key="7">
    <source>
        <dbReference type="RuleBase" id="RU363032"/>
    </source>
</evidence>
<evidence type="ECO:0000256" key="6">
    <source>
        <dbReference type="ARBA" id="ARBA00023136"/>
    </source>
</evidence>
<accession>A0ABQ0BDT4</accession>
<evidence type="ECO:0000256" key="3">
    <source>
        <dbReference type="ARBA" id="ARBA00022475"/>
    </source>
</evidence>
<dbReference type="PROSITE" id="PS50928">
    <property type="entry name" value="ABC_TM1"/>
    <property type="match status" value="1"/>
</dbReference>
<evidence type="ECO:0000313" key="10">
    <source>
        <dbReference type="Proteomes" id="UP001600943"/>
    </source>
</evidence>
<keyword evidence="3" id="KW-1003">Cell membrane</keyword>
<keyword evidence="2 7" id="KW-0813">Transport</keyword>
<gene>
    <name evidence="9" type="ORF">K040078D81_37200</name>
</gene>
<feature type="transmembrane region" description="Helical" evidence="7">
    <location>
        <begin position="71"/>
        <end position="93"/>
    </location>
</feature>
<keyword evidence="5 7" id="KW-1133">Transmembrane helix</keyword>
<dbReference type="InterPro" id="IPR000515">
    <property type="entry name" value="MetI-like"/>
</dbReference>
<feature type="transmembrane region" description="Helical" evidence="7">
    <location>
        <begin position="7"/>
        <end position="28"/>
    </location>
</feature>
<keyword evidence="6 7" id="KW-0472">Membrane</keyword>
<evidence type="ECO:0000256" key="2">
    <source>
        <dbReference type="ARBA" id="ARBA00022448"/>
    </source>
</evidence>
<proteinExistence type="inferred from homology"/>
<dbReference type="SUPFAM" id="SSF161098">
    <property type="entry name" value="MetI-like"/>
    <property type="match status" value="1"/>
</dbReference>
<evidence type="ECO:0000256" key="5">
    <source>
        <dbReference type="ARBA" id="ARBA00022989"/>
    </source>
</evidence>
<feature type="transmembrane region" description="Helical" evidence="7">
    <location>
        <begin position="102"/>
        <end position="123"/>
    </location>
</feature>
<dbReference type="EMBL" id="BAABYW010000001">
    <property type="protein sequence ID" value="GAA6409603.1"/>
    <property type="molecule type" value="Genomic_DNA"/>
</dbReference>
<dbReference type="Pfam" id="PF00528">
    <property type="entry name" value="BPD_transp_1"/>
    <property type="match status" value="1"/>
</dbReference>
<evidence type="ECO:0000259" key="8">
    <source>
        <dbReference type="PROSITE" id="PS50928"/>
    </source>
</evidence>
<feature type="domain" description="ABC transmembrane type-1" evidence="8">
    <location>
        <begin position="67"/>
        <end position="258"/>
    </location>
</feature>
<feature type="transmembrane region" description="Helical" evidence="7">
    <location>
        <begin position="179"/>
        <end position="201"/>
    </location>
</feature>